<gene>
    <name evidence="2" type="ORF">HUK82_00160</name>
</gene>
<evidence type="ECO:0000256" key="1">
    <source>
        <dbReference type="SAM" id="SignalP"/>
    </source>
</evidence>
<dbReference type="InterPro" id="IPR006311">
    <property type="entry name" value="TAT_signal"/>
</dbReference>
<dbReference type="AlphaFoldDB" id="A0A850P4U5"/>
<proteinExistence type="predicted"/>
<name>A0A850P4U5_9PROT</name>
<feature type="signal peptide" evidence="1">
    <location>
        <begin position="1"/>
        <end position="23"/>
    </location>
</feature>
<dbReference type="EMBL" id="JABXXR010000001">
    <property type="protein sequence ID" value="NVN38978.1"/>
    <property type="molecule type" value="Genomic_DNA"/>
</dbReference>
<reference evidence="2 3" key="1">
    <citation type="submission" date="2020-06" db="EMBL/GenBank/DDBJ databases">
        <title>Description of novel acetic acid bacteria.</title>
        <authorList>
            <person name="Sombolestani A."/>
        </authorList>
    </citation>
    <scope>NUCLEOTIDE SEQUENCE [LARGE SCALE GENOMIC DNA]</scope>
    <source>
        <strain evidence="2 3">LMG 27010</strain>
    </source>
</reference>
<comment type="caution">
    <text evidence="2">The sequence shown here is derived from an EMBL/GenBank/DDBJ whole genome shotgun (WGS) entry which is preliminary data.</text>
</comment>
<keyword evidence="3" id="KW-1185">Reference proteome</keyword>
<feature type="chain" id="PRO_5032860715" description="Twin-arginine translocation signal domain-containing protein" evidence="1">
    <location>
        <begin position="24"/>
        <end position="186"/>
    </location>
</feature>
<evidence type="ECO:0000313" key="3">
    <source>
        <dbReference type="Proteomes" id="UP000585665"/>
    </source>
</evidence>
<keyword evidence="1" id="KW-0732">Signal</keyword>
<evidence type="ECO:0008006" key="4">
    <source>
        <dbReference type="Google" id="ProtNLM"/>
    </source>
</evidence>
<protein>
    <recommendedName>
        <fullName evidence="4">Twin-arginine translocation signal domain-containing protein</fullName>
    </recommendedName>
</protein>
<sequence length="186" mass="18058">MRNPSRRCFLRALAAGSAIGVLGACTVSTSGNVTTITVNVAKVKAYGTAGLNAVSTILSVAAIASAIGAPAVAGIEAASVALSASLAAFSTAAGSSVTVTYDNTSFKTAIDSVLADLKAVASDLAAAISGANTKVGSSALSTATTALDALQTVVSVFEGLLGVVSARRVGATMTEAQALAILHVAV</sequence>
<accession>A0A850P4U5</accession>
<dbReference type="Proteomes" id="UP000585665">
    <property type="component" value="Unassembled WGS sequence"/>
</dbReference>
<evidence type="ECO:0000313" key="2">
    <source>
        <dbReference type="EMBL" id="NVN38978.1"/>
    </source>
</evidence>
<dbReference type="PROSITE" id="PS51318">
    <property type="entry name" value="TAT"/>
    <property type="match status" value="1"/>
</dbReference>
<dbReference type="RefSeq" id="WP_176612002.1">
    <property type="nucleotide sequence ID" value="NZ_JABXXR010000001.1"/>
</dbReference>
<dbReference type="PROSITE" id="PS51257">
    <property type="entry name" value="PROKAR_LIPOPROTEIN"/>
    <property type="match status" value="1"/>
</dbReference>
<organism evidence="2 3">
    <name type="scientific">Ameyamaea chiangmaiensis</name>
    <dbReference type="NCBI Taxonomy" id="442969"/>
    <lineage>
        <taxon>Bacteria</taxon>
        <taxon>Pseudomonadati</taxon>
        <taxon>Pseudomonadota</taxon>
        <taxon>Alphaproteobacteria</taxon>
        <taxon>Acetobacterales</taxon>
        <taxon>Acetobacteraceae</taxon>
        <taxon>Ameyamaea</taxon>
    </lineage>
</organism>